<reference evidence="3" key="1">
    <citation type="submission" date="2021-02" db="EMBL/GenBank/DDBJ databases">
        <authorList>
            <person name="Nowell W R."/>
        </authorList>
    </citation>
    <scope>NUCLEOTIDE SEQUENCE</scope>
</reference>
<feature type="coiled-coil region" evidence="1">
    <location>
        <begin position="33"/>
        <end position="60"/>
    </location>
</feature>
<sequence length="679" mass="80024">MDDDILEKFDQVTKIFEEKFQSTTIQQQNQTYIEHLYEQLNKLKLNMDEQIRQIIKEKTNEITQYYDQYCQEINKKYESIKEQIENPNLSSDIYDQIENLNIYCQSNIIEKRIYLNTIQFTKNELDKKIQLEYKFYHDIPQETTIIPLKTTIKGRNESISSIRSSSRSSSISQRIKRTSSENNSNVFDHEDDINTSNKPTKIANNLKPIVKERNESISSIHSSSRSSLIPKQIKRRPLEDNSNVSDHEDNIASKPLTDRIKKEDINTSNKPATITNDVTSKRSTKLYTGKHNALVSILINKNREIYNEIEKITEYSIDSITIPQGEQQQELTNIHNDNDNDNDDDNDKTLKLIHAYKVLAREKNDYQPLSTSDSGDEEEKKSSVNRLFNLQQFDQTNSSTIMFKKCETAYNCMSSSTKRNELLIYNSKLKILIILIYENNKRCHDQLFVQWSKDFSPNISDITYCQHIDHFLISTYDTCHIYLFNRDLLSIYKLGKLSNNLSLRRIHCYQETVYCILGNNYLLELQLNDQYKNLKFMQQIKLFNPIEHSHDEKLYLLDVTCDNNYLIIIYSNENDEIHLQSIHRQTKKLHCDFIIDNIQPINQVYIRIESTNYNGNFVYLNGKQQILKAINLIDNDDEKIVSTIRQQKKPTNICFFRDGRLVILHEYPHYLSVHNLNNH</sequence>
<accession>A0A813R7F0</accession>
<dbReference type="Proteomes" id="UP000663864">
    <property type="component" value="Unassembled WGS sequence"/>
</dbReference>
<feature type="compositionally biased region" description="Polar residues" evidence="2">
    <location>
        <begin position="266"/>
        <end position="276"/>
    </location>
</feature>
<proteinExistence type="predicted"/>
<dbReference type="AlphaFoldDB" id="A0A813R7F0"/>
<dbReference type="Proteomes" id="UP000663836">
    <property type="component" value="Unassembled WGS sequence"/>
</dbReference>
<dbReference type="EMBL" id="CAJOBD010000174">
    <property type="protein sequence ID" value="CAF3603497.1"/>
    <property type="molecule type" value="Genomic_DNA"/>
</dbReference>
<feature type="compositionally biased region" description="Low complexity" evidence="2">
    <location>
        <begin position="216"/>
        <end position="229"/>
    </location>
</feature>
<evidence type="ECO:0000256" key="1">
    <source>
        <dbReference type="SAM" id="Coils"/>
    </source>
</evidence>
<feature type="region of interest" description="Disordered" evidence="2">
    <location>
        <begin position="216"/>
        <end position="276"/>
    </location>
</feature>
<keyword evidence="1" id="KW-0175">Coiled coil</keyword>
<feature type="region of interest" description="Disordered" evidence="2">
    <location>
        <begin position="158"/>
        <end position="201"/>
    </location>
</feature>
<evidence type="ECO:0000313" key="3">
    <source>
        <dbReference type="EMBL" id="CAF0778116.1"/>
    </source>
</evidence>
<organism evidence="3 5">
    <name type="scientific">Rotaria sordida</name>
    <dbReference type="NCBI Taxonomy" id="392033"/>
    <lineage>
        <taxon>Eukaryota</taxon>
        <taxon>Metazoa</taxon>
        <taxon>Spiralia</taxon>
        <taxon>Gnathifera</taxon>
        <taxon>Rotifera</taxon>
        <taxon>Eurotatoria</taxon>
        <taxon>Bdelloidea</taxon>
        <taxon>Philodinida</taxon>
        <taxon>Philodinidae</taxon>
        <taxon>Rotaria</taxon>
    </lineage>
</organism>
<dbReference type="EMBL" id="CAJNOT010000021">
    <property type="protein sequence ID" value="CAF0778116.1"/>
    <property type="molecule type" value="Genomic_DNA"/>
</dbReference>
<evidence type="ECO:0000313" key="5">
    <source>
        <dbReference type="Proteomes" id="UP000663864"/>
    </source>
</evidence>
<evidence type="ECO:0000256" key="2">
    <source>
        <dbReference type="SAM" id="MobiDB-lite"/>
    </source>
</evidence>
<dbReference type="SUPFAM" id="SSF101898">
    <property type="entry name" value="NHL repeat"/>
    <property type="match status" value="1"/>
</dbReference>
<comment type="caution">
    <text evidence="3">The sequence shown here is derived from an EMBL/GenBank/DDBJ whole genome shotgun (WGS) entry which is preliminary data.</text>
</comment>
<protein>
    <submittedName>
        <fullName evidence="3">Uncharacterized protein</fullName>
    </submittedName>
</protein>
<name>A0A813R7F0_9BILA</name>
<evidence type="ECO:0000313" key="4">
    <source>
        <dbReference type="EMBL" id="CAF3603497.1"/>
    </source>
</evidence>
<gene>
    <name evidence="4" type="ORF">JBS370_LOCUS3914</name>
    <name evidence="3" type="ORF">ZHD862_LOCUS1231</name>
</gene>
<feature type="compositionally biased region" description="Low complexity" evidence="2">
    <location>
        <begin position="158"/>
        <end position="173"/>
    </location>
</feature>
<feature type="compositionally biased region" description="Basic and acidic residues" evidence="2">
    <location>
        <begin position="245"/>
        <end position="265"/>
    </location>
</feature>